<proteinExistence type="predicted"/>
<protein>
    <submittedName>
        <fullName evidence="1">Uncharacterized protein</fullName>
    </submittedName>
</protein>
<reference evidence="1" key="1">
    <citation type="submission" date="2014-11" db="EMBL/GenBank/DDBJ databases">
        <authorList>
            <person name="Amaro Gonzalez C."/>
        </authorList>
    </citation>
    <scope>NUCLEOTIDE SEQUENCE</scope>
</reference>
<name>A0A0E9PMT0_ANGAN</name>
<sequence>MQWGHSTVQTEVTFVCTDLPHHT</sequence>
<dbReference type="AlphaFoldDB" id="A0A0E9PMT0"/>
<accession>A0A0E9PMT0</accession>
<reference evidence="1" key="2">
    <citation type="journal article" date="2015" name="Fish Shellfish Immunol.">
        <title>Early steps in the European eel (Anguilla anguilla)-Vibrio vulnificus interaction in the gills: Role of the RtxA13 toxin.</title>
        <authorList>
            <person name="Callol A."/>
            <person name="Pajuelo D."/>
            <person name="Ebbesson L."/>
            <person name="Teles M."/>
            <person name="MacKenzie S."/>
            <person name="Amaro C."/>
        </authorList>
    </citation>
    <scope>NUCLEOTIDE SEQUENCE</scope>
</reference>
<evidence type="ECO:0000313" key="1">
    <source>
        <dbReference type="EMBL" id="JAH05158.1"/>
    </source>
</evidence>
<organism evidence="1">
    <name type="scientific">Anguilla anguilla</name>
    <name type="common">European freshwater eel</name>
    <name type="synonym">Muraena anguilla</name>
    <dbReference type="NCBI Taxonomy" id="7936"/>
    <lineage>
        <taxon>Eukaryota</taxon>
        <taxon>Metazoa</taxon>
        <taxon>Chordata</taxon>
        <taxon>Craniata</taxon>
        <taxon>Vertebrata</taxon>
        <taxon>Euteleostomi</taxon>
        <taxon>Actinopterygii</taxon>
        <taxon>Neopterygii</taxon>
        <taxon>Teleostei</taxon>
        <taxon>Anguilliformes</taxon>
        <taxon>Anguillidae</taxon>
        <taxon>Anguilla</taxon>
    </lineage>
</organism>
<dbReference type="EMBL" id="GBXM01103419">
    <property type="protein sequence ID" value="JAH05158.1"/>
    <property type="molecule type" value="Transcribed_RNA"/>
</dbReference>